<sequence>ENKAIDFFKQAAFNDEEAIDFCEKKNIEYPISKNNYLRTFKTS</sequence>
<proteinExistence type="predicted"/>
<dbReference type="Proteomes" id="UP000789920">
    <property type="component" value="Unassembled WGS sequence"/>
</dbReference>
<feature type="non-terminal residue" evidence="1">
    <location>
        <position position="1"/>
    </location>
</feature>
<evidence type="ECO:0000313" key="1">
    <source>
        <dbReference type="EMBL" id="CAG8823576.1"/>
    </source>
</evidence>
<reference evidence="1" key="1">
    <citation type="submission" date="2021-06" db="EMBL/GenBank/DDBJ databases">
        <authorList>
            <person name="Kallberg Y."/>
            <person name="Tangrot J."/>
            <person name="Rosling A."/>
        </authorList>
    </citation>
    <scope>NUCLEOTIDE SEQUENCE</scope>
    <source>
        <strain evidence="1">MA461A</strain>
    </source>
</reference>
<protein>
    <submittedName>
        <fullName evidence="1">19724_t:CDS:1</fullName>
    </submittedName>
</protein>
<dbReference type="EMBL" id="CAJVQC010087718">
    <property type="protein sequence ID" value="CAG8823576.1"/>
    <property type="molecule type" value="Genomic_DNA"/>
</dbReference>
<comment type="caution">
    <text evidence="1">The sequence shown here is derived from an EMBL/GenBank/DDBJ whole genome shotgun (WGS) entry which is preliminary data.</text>
</comment>
<evidence type="ECO:0000313" key="2">
    <source>
        <dbReference type="Proteomes" id="UP000789920"/>
    </source>
</evidence>
<accession>A0ACA9S3P7</accession>
<keyword evidence="2" id="KW-1185">Reference proteome</keyword>
<organism evidence="1 2">
    <name type="scientific">Racocetra persica</name>
    <dbReference type="NCBI Taxonomy" id="160502"/>
    <lineage>
        <taxon>Eukaryota</taxon>
        <taxon>Fungi</taxon>
        <taxon>Fungi incertae sedis</taxon>
        <taxon>Mucoromycota</taxon>
        <taxon>Glomeromycotina</taxon>
        <taxon>Glomeromycetes</taxon>
        <taxon>Diversisporales</taxon>
        <taxon>Gigasporaceae</taxon>
        <taxon>Racocetra</taxon>
    </lineage>
</organism>
<gene>
    <name evidence="1" type="ORF">RPERSI_LOCUS26054</name>
</gene>
<name>A0ACA9S3P7_9GLOM</name>